<comment type="caution">
    <text evidence="1">The sequence shown here is derived from an EMBL/GenBank/DDBJ whole genome shotgun (WGS) entry which is preliminary data.</text>
</comment>
<gene>
    <name evidence="1" type="ORF">RF11_15137</name>
</gene>
<protein>
    <submittedName>
        <fullName evidence="1">Zinc finger BED domain-containing protein 5</fullName>
    </submittedName>
</protein>
<sequence length="142" mass="16584">MLIHHTDARWLTLVKVLCHFYELRKGMLDICLPGHQNDFVEVLSYKTRLTKLASLADIFRELNFSNNSMRSRIENIMTSTDKINAFHKNLTNWKKHAASRNVEILSSIVERNYQDILPLILNHLNTLLAGLNKYFPSIFIDQ</sequence>
<reference evidence="1 2" key="1">
    <citation type="journal article" date="2014" name="Genome Biol. Evol.">
        <title>The genome of the myxosporean Thelohanellus kitauei shows adaptations to nutrient acquisition within its fish host.</title>
        <authorList>
            <person name="Yang Y."/>
            <person name="Xiong J."/>
            <person name="Zhou Z."/>
            <person name="Huo F."/>
            <person name="Miao W."/>
            <person name="Ran C."/>
            <person name="Liu Y."/>
            <person name="Zhang J."/>
            <person name="Feng J."/>
            <person name="Wang M."/>
            <person name="Wang M."/>
            <person name="Wang L."/>
            <person name="Yao B."/>
        </authorList>
    </citation>
    <scope>NUCLEOTIDE SEQUENCE [LARGE SCALE GENOMIC DNA]</scope>
    <source>
        <strain evidence="1">Wuqing</strain>
    </source>
</reference>
<dbReference type="AlphaFoldDB" id="A0A0C2J5C1"/>
<evidence type="ECO:0000313" key="2">
    <source>
        <dbReference type="Proteomes" id="UP000031668"/>
    </source>
</evidence>
<keyword evidence="2" id="KW-1185">Reference proteome</keyword>
<proteinExistence type="predicted"/>
<accession>A0A0C2J5C1</accession>
<dbReference type="OrthoDB" id="1101576at2759"/>
<dbReference type="EMBL" id="JWZT01004323">
    <property type="protein sequence ID" value="KII64363.1"/>
    <property type="molecule type" value="Genomic_DNA"/>
</dbReference>
<name>A0A0C2J5C1_THEKT</name>
<organism evidence="1 2">
    <name type="scientific">Thelohanellus kitauei</name>
    <name type="common">Myxosporean</name>
    <dbReference type="NCBI Taxonomy" id="669202"/>
    <lineage>
        <taxon>Eukaryota</taxon>
        <taxon>Metazoa</taxon>
        <taxon>Cnidaria</taxon>
        <taxon>Myxozoa</taxon>
        <taxon>Myxosporea</taxon>
        <taxon>Bivalvulida</taxon>
        <taxon>Platysporina</taxon>
        <taxon>Myxobolidae</taxon>
        <taxon>Thelohanellus</taxon>
    </lineage>
</organism>
<evidence type="ECO:0000313" key="1">
    <source>
        <dbReference type="EMBL" id="KII64363.1"/>
    </source>
</evidence>
<dbReference type="PANTHER" id="PTHR45913">
    <property type="entry name" value="EPM2A-INTERACTING PROTEIN 1"/>
    <property type="match status" value="1"/>
</dbReference>
<dbReference type="PANTHER" id="PTHR45913:SF19">
    <property type="entry name" value="LOW QUALITY PROTEIN: ZINC FINGER BED DOMAIN-CONTAINING PROTEIN 5-LIKE"/>
    <property type="match status" value="1"/>
</dbReference>
<dbReference type="Proteomes" id="UP000031668">
    <property type="component" value="Unassembled WGS sequence"/>
</dbReference>